<dbReference type="EMBL" id="JAKWFO010000004">
    <property type="protein sequence ID" value="KAI9637309.1"/>
    <property type="molecule type" value="Genomic_DNA"/>
</dbReference>
<sequence length="369" mass="41128">MTTSQDTQKLTVTGLPPDILAHGIVPLLQGLEDRVSLQRAEKTADVTIKSERPTRTFLAPGTLDELGTWYKLRQDGTRAENHLTIFSKLPSAETKQCCTHLNPFRHDGSNVDPELSARISRIAASAPLTSIRVETVAQPEEPHPSLWCGLRKLAPQFADTFMVIRGEDRKEQSLYLPKIPGTLLDDQQDDSAVTSDNGDWSCVFASVADSPCIWTIDILASLLMMDEVIAHRDNSVTFVRSTAPRQSTQDHPASTNTWSESMITPAEEQAELMQSIYNTINGDRLMWPEQDEVMARIRQHLKFGTWEEYEKSSVGRRFAAGERASEGMLSSLVSQRAAVEASDSLPKQEIQERRDESEDQTSSESDPEA</sequence>
<organism evidence="2 3">
    <name type="scientific">Dioszegia hungarica</name>
    <dbReference type="NCBI Taxonomy" id="4972"/>
    <lineage>
        <taxon>Eukaryota</taxon>
        <taxon>Fungi</taxon>
        <taxon>Dikarya</taxon>
        <taxon>Basidiomycota</taxon>
        <taxon>Agaricomycotina</taxon>
        <taxon>Tremellomycetes</taxon>
        <taxon>Tremellales</taxon>
        <taxon>Bulleribasidiaceae</taxon>
        <taxon>Dioszegia</taxon>
    </lineage>
</organism>
<accession>A0AA38HCP9</accession>
<dbReference type="Proteomes" id="UP001164286">
    <property type="component" value="Unassembled WGS sequence"/>
</dbReference>
<proteinExistence type="predicted"/>
<evidence type="ECO:0000256" key="1">
    <source>
        <dbReference type="SAM" id="MobiDB-lite"/>
    </source>
</evidence>
<feature type="region of interest" description="Disordered" evidence="1">
    <location>
        <begin position="335"/>
        <end position="369"/>
    </location>
</feature>
<dbReference type="GeneID" id="77731538"/>
<dbReference type="AlphaFoldDB" id="A0AA38HCP9"/>
<evidence type="ECO:0000313" key="2">
    <source>
        <dbReference type="EMBL" id="KAI9637309.1"/>
    </source>
</evidence>
<dbReference type="RefSeq" id="XP_052947086.1">
    <property type="nucleotide sequence ID" value="XM_053092333.1"/>
</dbReference>
<comment type="caution">
    <text evidence="2">The sequence shown here is derived from an EMBL/GenBank/DDBJ whole genome shotgun (WGS) entry which is preliminary data.</text>
</comment>
<evidence type="ECO:0000313" key="3">
    <source>
        <dbReference type="Proteomes" id="UP001164286"/>
    </source>
</evidence>
<feature type="compositionally biased region" description="Acidic residues" evidence="1">
    <location>
        <begin position="357"/>
        <end position="369"/>
    </location>
</feature>
<protein>
    <submittedName>
        <fullName evidence="2">Uncharacterized protein</fullName>
    </submittedName>
</protein>
<gene>
    <name evidence="2" type="ORF">MKK02DRAFT_43232</name>
</gene>
<keyword evidence="3" id="KW-1185">Reference proteome</keyword>
<name>A0AA38HCP9_9TREE</name>
<reference evidence="2" key="1">
    <citation type="journal article" date="2022" name="G3 (Bethesda)">
        <title>High quality genome of the basidiomycete yeast Dioszegia hungarica PDD-24b-2 isolated from cloud water.</title>
        <authorList>
            <person name="Jarrige D."/>
            <person name="Haridas S."/>
            <person name="Bleykasten-Grosshans C."/>
            <person name="Joly M."/>
            <person name="Nadalig T."/>
            <person name="Sancelme M."/>
            <person name="Vuilleumier S."/>
            <person name="Grigoriev I.V."/>
            <person name="Amato P."/>
            <person name="Bringel F."/>
        </authorList>
    </citation>
    <scope>NUCLEOTIDE SEQUENCE</scope>
    <source>
        <strain evidence="2">PDD-24b-2</strain>
    </source>
</reference>